<protein>
    <submittedName>
        <fullName evidence="1">Uncharacterized protein</fullName>
    </submittedName>
</protein>
<reference evidence="1 2" key="1">
    <citation type="submission" date="2017-10" db="EMBL/GenBank/DDBJ databases">
        <title>Paenichitinophaga pekingensis gen. nov., sp. nov., isolated from activated sludge.</title>
        <authorList>
            <person name="Jin D."/>
            <person name="Kong X."/>
            <person name="Deng Y."/>
            <person name="Bai Z."/>
        </authorList>
    </citation>
    <scope>NUCLEOTIDE SEQUENCE [LARGE SCALE GENOMIC DNA]</scope>
    <source>
        <strain evidence="1 2">13</strain>
    </source>
</reference>
<proteinExistence type="predicted"/>
<evidence type="ECO:0000313" key="1">
    <source>
        <dbReference type="EMBL" id="ATL47749.1"/>
    </source>
</evidence>
<dbReference type="Proteomes" id="UP000220133">
    <property type="component" value="Chromosome"/>
</dbReference>
<organism evidence="1 2">
    <name type="scientific">Chitinophaga caeni</name>
    <dbReference type="NCBI Taxonomy" id="2029983"/>
    <lineage>
        <taxon>Bacteria</taxon>
        <taxon>Pseudomonadati</taxon>
        <taxon>Bacteroidota</taxon>
        <taxon>Chitinophagia</taxon>
        <taxon>Chitinophagales</taxon>
        <taxon>Chitinophagaceae</taxon>
        <taxon>Chitinophaga</taxon>
    </lineage>
</organism>
<dbReference type="AlphaFoldDB" id="A0A291QUP1"/>
<sequence>MLAGLNRSSFAYILEQVRNPSIFNAILVGQQCYNMIIDLSKFLYPGHATTKIDNAKLPLPDMPDYDKHQSTDDYYHIKKTTGGYLWFALGDNDEY</sequence>
<dbReference type="KEGG" id="cbae:COR50_11565"/>
<name>A0A291QUP1_9BACT</name>
<evidence type="ECO:0000313" key="2">
    <source>
        <dbReference type="Proteomes" id="UP000220133"/>
    </source>
</evidence>
<accession>A0A291QUP1</accession>
<keyword evidence="2" id="KW-1185">Reference proteome</keyword>
<gene>
    <name evidence="1" type="ORF">COR50_11565</name>
</gene>
<dbReference type="EMBL" id="CP023777">
    <property type="protein sequence ID" value="ATL47749.1"/>
    <property type="molecule type" value="Genomic_DNA"/>
</dbReference>